<feature type="region of interest" description="Disordered" evidence="1">
    <location>
        <begin position="75"/>
        <end position="110"/>
    </location>
</feature>
<sequence>MRVQIQGLHPKGSSKPRNKLVLSVDVLIFILRPQAPPTSPTPAVSSHRTSPSVQRPRRPLYLVDEPVEEDEILQLEPVSFEPPFSTPTPTPQVGPSSNRQPSPPASPPQCESRLILMRGSAHEQENTLTNLKWWNF</sequence>
<reference evidence="3" key="1">
    <citation type="journal article" date="2019" name="Curr. Biol.">
        <title>Genome Sequence of Striga asiatica Provides Insight into the Evolution of Plant Parasitism.</title>
        <authorList>
            <person name="Yoshida S."/>
            <person name="Kim S."/>
            <person name="Wafula E.K."/>
            <person name="Tanskanen J."/>
            <person name="Kim Y.M."/>
            <person name="Honaas L."/>
            <person name="Yang Z."/>
            <person name="Spallek T."/>
            <person name="Conn C.E."/>
            <person name="Ichihashi Y."/>
            <person name="Cheong K."/>
            <person name="Cui S."/>
            <person name="Der J.P."/>
            <person name="Gundlach H."/>
            <person name="Jiao Y."/>
            <person name="Hori C."/>
            <person name="Ishida J.K."/>
            <person name="Kasahara H."/>
            <person name="Kiba T."/>
            <person name="Kim M.S."/>
            <person name="Koo N."/>
            <person name="Laohavisit A."/>
            <person name="Lee Y.H."/>
            <person name="Lumba S."/>
            <person name="McCourt P."/>
            <person name="Mortimer J.C."/>
            <person name="Mutuku J.M."/>
            <person name="Nomura T."/>
            <person name="Sasaki-Sekimoto Y."/>
            <person name="Seto Y."/>
            <person name="Wang Y."/>
            <person name="Wakatake T."/>
            <person name="Sakakibara H."/>
            <person name="Demura T."/>
            <person name="Yamaguchi S."/>
            <person name="Yoneyama K."/>
            <person name="Manabe R.I."/>
            <person name="Nelson D.C."/>
            <person name="Schulman A.H."/>
            <person name="Timko M.P."/>
            <person name="dePamphilis C.W."/>
            <person name="Choi D."/>
            <person name="Shirasu K."/>
        </authorList>
    </citation>
    <scope>NUCLEOTIDE SEQUENCE [LARGE SCALE GENOMIC DNA]</scope>
    <source>
        <strain evidence="3">cv. UVA1</strain>
    </source>
</reference>
<keyword evidence="3" id="KW-1185">Reference proteome</keyword>
<protein>
    <submittedName>
        <fullName evidence="2">Cell surface antigen I/II</fullName>
    </submittedName>
</protein>
<dbReference type="AlphaFoldDB" id="A0A5A7P746"/>
<evidence type="ECO:0000256" key="1">
    <source>
        <dbReference type="SAM" id="MobiDB-lite"/>
    </source>
</evidence>
<evidence type="ECO:0000313" key="2">
    <source>
        <dbReference type="EMBL" id="GER28532.1"/>
    </source>
</evidence>
<gene>
    <name evidence="2" type="ORF">STAS_04336</name>
</gene>
<dbReference type="EMBL" id="BKCP01002669">
    <property type="protein sequence ID" value="GER28532.1"/>
    <property type="molecule type" value="Genomic_DNA"/>
</dbReference>
<proteinExistence type="predicted"/>
<feature type="region of interest" description="Disordered" evidence="1">
    <location>
        <begin position="34"/>
        <end position="59"/>
    </location>
</feature>
<evidence type="ECO:0000313" key="3">
    <source>
        <dbReference type="Proteomes" id="UP000325081"/>
    </source>
</evidence>
<name>A0A5A7P746_STRAF</name>
<accession>A0A5A7P746</accession>
<dbReference type="Proteomes" id="UP000325081">
    <property type="component" value="Unassembled WGS sequence"/>
</dbReference>
<comment type="caution">
    <text evidence="2">The sequence shown here is derived from an EMBL/GenBank/DDBJ whole genome shotgun (WGS) entry which is preliminary data.</text>
</comment>
<organism evidence="2 3">
    <name type="scientific">Striga asiatica</name>
    <name type="common">Asiatic witchweed</name>
    <name type="synonym">Buchnera asiatica</name>
    <dbReference type="NCBI Taxonomy" id="4170"/>
    <lineage>
        <taxon>Eukaryota</taxon>
        <taxon>Viridiplantae</taxon>
        <taxon>Streptophyta</taxon>
        <taxon>Embryophyta</taxon>
        <taxon>Tracheophyta</taxon>
        <taxon>Spermatophyta</taxon>
        <taxon>Magnoliopsida</taxon>
        <taxon>eudicotyledons</taxon>
        <taxon>Gunneridae</taxon>
        <taxon>Pentapetalae</taxon>
        <taxon>asterids</taxon>
        <taxon>lamiids</taxon>
        <taxon>Lamiales</taxon>
        <taxon>Orobanchaceae</taxon>
        <taxon>Buchnereae</taxon>
        <taxon>Striga</taxon>
    </lineage>
</organism>